<reference evidence="3" key="1">
    <citation type="journal article" date="2019" name="Int. J. Syst. Evol. Microbiol.">
        <title>The Global Catalogue of Microorganisms (GCM) 10K type strain sequencing project: providing services to taxonomists for standard genome sequencing and annotation.</title>
        <authorList>
            <consortium name="The Broad Institute Genomics Platform"/>
            <consortium name="The Broad Institute Genome Sequencing Center for Infectious Disease"/>
            <person name="Wu L."/>
            <person name="Ma J."/>
        </authorList>
    </citation>
    <scope>NUCLEOTIDE SEQUENCE [LARGE SCALE GENOMIC DNA]</scope>
    <source>
        <strain evidence="3">KCTC 52165</strain>
    </source>
</reference>
<dbReference type="Pfam" id="PF13738">
    <property type="entry name" value="Pyr_redox_3"/>
    <property type="match status" value="1"/>
</dbReference>
<comment type="caution">
    <text evidence="2">The sequence shown here is derived from an EMBL/GenBank/DDBJ whole genome shotgun (WGS) entry which is preliminary data.</text>
</comment>
<keyword evidence="1 2" id="KW-0560">Oxidoreductase</keyword>
<dbReference type="SUPFAM" id="SSF51905">
    <property type="entry name" value="FAD/NAD(P)-binding domain"/>
    <property type="match status" value="2"/>
</dbReference>
<sequence length="593" mass="66201">MLNAAPSKIASDWLAGFSRALKENPHAAVDGFFLEDSYWRDLLAFTWNITTMEGRAAIAGMLETTLATTSPSDWRISGEPTAEDDVVEAWFSFETAVAKCEGILRLRNGRCWTMFTAIKELKAYPEKKGATRPLGVRHKADPNRETWSEKRRRQQAEFGISRQPECLIIGGGQGGIALGARLKQLDVPTLIVEQNERAGDSWRRRYRSLVLHDPVWYDHLPYIPFPEHWPVFTPKDKMGDWLEMYVKVMELDYWTSTRCVSASYDADERLWTVELDRSGERITVRPKQLVFATGAYGPAREVDLPGMDRFAGEVLHSSRYSDGSRFRGKNCVVIGAASSAHDVAVDLWEAGANVTMIQRSPTTVVRSSTLMEIGFDTYSEQAIERGISVDKADMITASMPFALVPAGQKALYDRIREKDRDFYRRLGETGFLLDFGHDETGLLMKAYRTGSGYYIDVGASDLIMDGKIRVKSGSGIRSLKENGILMEDGEEIPADVVIACIGYHSMHETVAQVVSREVADRVGPCWGLGSGTRGDPGPWRGELRNMWKPTAQEALWFHGGNLALSRYYSKFVALQVKARVAGLDTPVYPPPAG</sequence>
<dbReference type="EMBL" id="JBHRTK010000010">
    <property type="protein sequence ID" value="MFC3206409.1"/>
    <property type="molecule type" value="Genomic_DNA"/>
</dbReference>
<protein>
    <submittedName>
        <fullName evidence="2">Flavin-containing monooxygenase</fullName>
        <ecNumber evidence="2">1.14.13.-</ecNumber>
    </submittedName>
</protein>
<keyword evidence="3" id="KW-1185">Reference proteome</keyword>
<dbReference type="Proteomes" id="UP001595583">
    <property type="component" value="Unassembled WGS sequence"/>
</dbReference>
<dbReference type="SUPFAM" id="SSF54427">
    <property type="entry name" value="NTF2-like"/>
    <property type="match status" value="1"/>
</dbReference>
<dbReference type="InterPro" id="IPR036188">
    <property type="entry name" value="FAD/NAD-bd_sf"/>
</dbReference>
<accession>A0ABV7K7Y8</accession>
<dbReference type="PRINTS" id="PR00469">
    <property type="entry name" value="PNDRDTASEII"/>
</dbReference>
<proteinExistence type="predicted"/>
<evidence type="ECO:0000256" key="1">
    <source>
        <dbReference type="ARBA" id="ARBA00023002"/>
    </source>
</evidence>
<dbReference type="InterPro" id="IPR050982">
    <property type="entry name" value="Auxin_biosynth/cation_transpt"/>
</dbReference>
<dbReference type="PANTHER" id="PTHR43539:SF68">
    <property type="entry name" value="FLAVIN-BINDING MONOOXYGENASE-LIKE PROTEIN (AFU_ORTHOLOGUE AFUA_4G09220)"/>
    <property type="match status" value="1"/>
</dbReference>
<dbReference type="Gene3D" id="3.50.50.60">
    <property type="entry name" value="FAD/NAD(P)-binding domain"/>
    <property type="match status" value="1"/>
</dbReference>
<dbReference type="EC" id="1.14.13.-" evidence="2"/>
<gene>
    <name evidence="2" type="ORF">ACFOHJ_09330</name>
</gene>
<keyword evidence="2" id="KW-0503">Monooxygenase</keyword>
<dbReference type="GO" id="GO:0004497">
    <property type="term" value="F:monooxygenase activity"/>
    <property type="evidence" value="ECO:0007669"/>
    <property type="project" value="UniProtKB-KW"/>
</dbReference>
<name>A0ABV7K7Y8_9HYPH</name>
<dbReference type="PANTHER" id="PTHR43539">
    <property type="entry name" value="FLAVIN-BINDING MONOOXYGENASE-LIKE PROTEIN (AFU_ORTHOLOGUE AFUA_4G09220)"/>
    <property type="match status" value="1"/>
</dbReference>
<evidence type="ECO:0000313" key="3">
    <source>
        <dbReference type="Proteomes" id="UP001595583"/>
    </source>
</evidence>
<dbReference type="RefSeq" id="WP_378220220.1">
    <property type="nucleotide sequence ID" value="NZ_JBHRTK010000010.1"/>
</dbReference>
<dbReference type="InterPro" id="IPR032710">
    <property type="entry name" value="NTF2-like_dom_sf"/>
</dbReference>
<organism evidence="2 3">
    <name type="scientific">Aquamicrobium soli</name>
    <dbReference type="NCBI Taxonomy" id="1811518"/>
    <lineage>
        <taxon>Bacteria</taxon>
        <taxon>Pseudomonadati</taxon>
        <taxon>Pseudomonadota</taxon>
        <taxon>Alphaproteobacteria</taxon>
        <taxon>Hyphomicrobiales</taxon>
        <taxon>Phyllobacteriaceae</taxon>
        <taxon>Aquamicrobium</taxon>
    </lineage>
</organism>
<evidence type="ECO:0000313" key="2">
    <source>
        <dbReference type="EMBL" id="MFC3206409.1"/>
    </source>
</evidence>